<comment type="subcellular location">
    <subcellularLocation>
        <location evidence="1">Membrane</location>
        <topology evidence="1">Multi-pass membrane protein</topology>
    </subcellularLocation>
</comment>
<feature type="transmembrane region" description="Helical" evidence="8">
    <location>
        <begin position="45"/>
        <end position="64"/>
    </location>
</feature>
<evidence type="ECO:0000256" key="7">
    <source>
        <dbReference type="ARBA" id="ARBA00023136"/>
    </source>
</evidence>
<accession>A0A265N5J5</accession>
<keyword evidence="6 8" id="KW-1133">Transmembrane helix</keyword>
<evidence type="ECO:0000256" key="5">
    <source>
        <dbReference type="ARBA" id="ARBA00022692"/>
    </source>
</evidence>
<dbReference type="Proteomes" id="UP000216498">
    <property type="component" value="Unassembled WGS sequence"/>
</dbReference>
<dbReference type="Gene3D" id="1.20.1740.10">
    <property type="entry name" value="Amino acid/polyamine transporter I"/>
    <property type="match status" value="1"/>
</dbReference>
<reference evidence="9 10" key="1">
    <citation type="submission" date="2017-08" db="EMBL/GenBank/DDBJ databases">
        <title>Virgibacillus indicus sp. nov. and Virgibacillus profoundi sp. nov, two moderately halophilic bacteria isolated from marine sediment by using the Microfluidic Streak Plate.</title>
        <authorList>
            <person name="Xu B."/>
            <person name="Hu B."/>
            <person name="Wang J."/>
            <person name="Zhu Y."/>
            <person name="Huang L."/>
            <person name="Du W."/>
            <person name="Huang Y."/>
        </authorList>
    </citation>
    <scope>NUCLEOTIDE SEQUENCE [LARGE SCALE GENOMIC DNA]</scope>
    <source>
        <strain evidence="9 10">IO3-P2-C2</strain>
    </source>
</reference>
<dbReference type="RefSeq" id="WP_094887091.1">
    <property type="nucleotide sequence ID" value="NZ_NPMS01000011.1"/>
</dbReference>
<organism evidence="9 10">
    <name type="scientific">Virgibacillus indicus</name>
    <dbReference type="NCBI Taxonomy" id="2024554"/>
    <lineage>
        <taxon>Bacteria</taxon>
        <taxon>Bacillati</taxon>
        <taxon>Bacillota</taxon>
        <taxon>Bacilli</taxon>
        <taxon>Bacillales</taxon>
        <taxon>Bacillaceae</taxon>
        <taxon>Virgibacillus</taxon>
    </lineage>
</organism>
<dbReference type="Pfam" id="PF03845">
    <property type="entry name" value="Spore_permease"/>
    <property type="match status" value="1"/>
</dbReference>
<evidence type="ECO:0000313" key="10">
    <source>
        <dbReference type="Proteomes" id="UP000216498"/>
    </source>
</evidence>
<gene>
    <name evidence="9" type="ORF">CIL03_17035</name>
</gene>
<dbReference type="OrthoDB" id="2716906at2"/>
<protein>
    <submittedName>
        <fullName evidence="9">Spore gernimation protein</fullName>
    </submittedName>
</protein>
<evidence type="ECO:0000313" key="9">
    <source>
        <dbReference type="EMBL" id="OZU87302.1"/>
    </source>
</evidence>
<feature type="transmembrane region" description="Helical" evidence="8">
    <location>
        <begin position="310"/>
        <end position="327"/>
    </location>
</feature>
<evidence type="ECO:0000256" key="1">
    <source>
        <dbReference type="ARBA" id="ARBA00004141"/>
    </source>
</evidence>
<keyword evidence="5 8" id="KW-0812">Transmembrane</keyword>
<proteinExistence type="inferred from homology"/>
<feature type="transmembrane region" description="Helical" evidence="8">
    <location>
        <begin position="76"/>
        <end position="102"/>
    </location>
</feature>
<evidence type="ECO:0000256" key="8">
    <source>
        <dbReference type="SAM" id="Phobius"/>
    </source>
</evidence>
<feature type="transmembrane region" description="Helical" evidence="8">
    <location>
        <begin position="122"/>
        <end position="140"/>
    </location>
</feature>
<keyword evidence="7 8" id="KW-0472">Membrane</keyword>
<dbReference type="NCBIfam" id="TIGR00912">
    <property type="entry name" value="2A0309"/>
    <property type="match status" value="1"/>
</dbReference>
<feature type="transmembrane region" description="Helical" evidence="8">
    <location>
        <begin position="152"/>
        <end position="171"/>
    </location>
</feature>
<dbReference type="GO" id="GO:0016020">
    <property type="term" value="C:membrane"/>
    <property type="evidence" value="ECO:0007669"/>
    <property type="project" value="UniProtKB-SubCell"/>
</dbReference>
<feature type="transmembrane region" description="Helical" evidence="8">
    <location>
        <begin position="339"/>
        <end position="359"/>
    </location>
</feature>
<feature type="transmembrane region" description="Helical" evidence="8">
    <location>
        <begin position="191"/>
        <end position="211"/>
    </location>
</feature>
<comment type="similarity">
    <text evidence="2">Belongs to the amino acid-polyamine-organocation (APC) superfamily. Spore germination protein (SGP) (TC 2.A.3.9) family.</text>
</comment>
<feature type="transmembrane region" description="Helical" evidence="8">
    <location>
        <begin position="276"/>
        <end position="298"/>
    </location>
</feature>
<keyword evidence="3" id="KW-0813">Transport</keyword>
<evidence type="ECO:0000256" key="2">
    <source>
        <dbReference type="ARBA" id="ARBA00007998"/>
    </source>
</evidence>
<sequence>MKSFKYADEKISEKEILIAIPSMVIGVGILTLPKDLASAVMAADGWIPLLAGGFIAVLMTWMVAKFASGFANQTFLTYASSIATKPVAIVLTFVFAVLFLLITAFQVRQIAAISKQYIFDRTPLEVIALTFLLVVVYAVSGSRAGLFRLNMMFFPIILFIAFSVFIFNLGWSDLGNLLPVFRTGFTDYLKGLNTGITSYLGFSILWFYIALVDQPKKAPKMAALGMCIPVGLYIMLYILCIGVFGREVTANLLYPTVELAKVVDIPGGFFERFESVFFVIWIMAIFNTASMALDVAVLAINSIFERLKKLKILLILSPVVYAVSMFPQDKVDVDSFGSMMSHSMFFYTIFVIVLLIVLAKMRGVKRDE</sequence>
<dbReference type="PANTHER" id="PTHR34975:SF2">
    <property type="entry name" value="SPORE GERMINATION PROTEIN A2"/>
    <property type="match status" value="1"/>
</dbReference>
<evidence type="ECO:0000256" key="6">
    <source>
        <dbReference type="ARBA" id="ARBA00022989"/>
    </source>
</evidence>
<dbReference type="AlphaFoldDB" id="A0A265N5J5"/>
<dbReference type="EMBL" id="NPMS01000011">
    <property type="protein sequence ID" value="OZU87302.1"/>
    <property type="molecule type" value="Genomic_DNA"/>
</dbReference>
<dbReference type="PANTHER" id="PTHR34975">
    <property type="entry name" value="SPORE GERMINATION PROTEIN A2"/>
    <property type="match status" value="1"/>
</dbReference>
<evidence type="ECO:0000256" key="4">
    <source>
        <dbReference type="ARBA" id="ARBA00022544"/>
    </source>
</evidence>
<name>A0A265N5J5_9BACI</name>
<dbReference type="GO" id="GO:0009847">
    <property type="term" value="P:spore germination"/>
    <property type="evidence" value="ECO:0007669"/>
    <property type="project" value="InterPro"/>
</dbReference>
<dbReference type="InterPro" id="IPR004761">
    <property type="entry name" value="Spore_GerAB"/>
</dbReference>
<feature type="transmembrane region" description="Helical" evidence="8">
    <location>
        <begin position="16"/>
        <end position="33"/>
    </location>
</feature>
<keyword evidence="10" id="KW-1185">Reference proteome</keyword>
<comment type="caution">
    <text evidence="9">The sequence shown here is derived from an EMBL/GenBank/DDBJ whole genome shotgun (WGS) entry which is preliminary data.</text>
</comment>
<keyword evidence="4" id="KW-0309">Germination</keyword>
<evidence type="ECO:0000256" key="3">
    <source>
        <dbReference type="ARBA" id="ARBA00022448"/>
    </source>
</evidence>
<feature type="transmembrane region" description="Helical" evidence="8">
    <location>
        <begin position="223"/>
        <end position="245"/>
    </location>
</feature>